<dbReference type="InterPro" id="IPR041685">
    <property type="entry name" value="AAA_GajA/Old/RecF-like"/>
</dbReference>
<name>A0AA40ZVX6_9BACT</name>
<evidence type="ECO:0000259" key="1">
    <source>
        <dbReference type="Pfam" id="PF13175"/>
    </source>
</evidence>
<dbReference type="AlphaFoldDB" id="A0AA40ZVX6"/>
<dbReference type="GO" id="GO:0005524">
    <property type="term" value="F:ATP binding"/>
    <property type="evidence" value="ECO:0007669"/>
    <property type="project" value="InterPro"/>
</dbReference>
<dbReference type="CDD" id="cd00267">
    <property type="entry name" value="ABC_ATPase"/>
    <property type="match status" value="1"/>
</dbReference>
<dbReference type="Pfam" id="PF13175">
    <property type="entry name" value="AAA_15"/>
    <property type="match status" value="1"/>
</dbReference>
<dbReference type="SUPFAM" id="SSF52540">
    <property type="entry name" value="P-loop containing nucleoside triphosphate hydrolases"/>
    <property type="match status" value="1"/>
</dbReference>
<dbReference type="Gene3D" id="3.40.50.300">
    <property type="entry name" value="P-loop containing nucleotide triphosphate hydrolases"/>
    <property type="match status" value="2"/>
</dbReference>
<comment type="caution">
    <text evidence="2">The sequence shown here is derived from an EMBL/GenBank/DDBJ whole genome shotgun (WGS) entry which is preliminary data.</text>
</comment>
<feature type="domain" description="Endonuclease GajA/Old nuclease/RecF-like AAA" evidence="1">
    <location>
        <begin position="166"/>
        <end position="386"/>
    </location>
</feature>
<dbReference type="EMBL" id="JACJMO010000044">
    <property type="protein sequence ID" value="MBM6858819.1"/>
    <property type="molecule type" value="Genomic_DNA"/>
</dbReference>
<evidence type="ECO:0000313" key="3">
    <source>
        <dbReference type="Proteomes" id="UP000698924"/>
    </source>
</evidence>
<proteinExistence type="predicted"/>
<accession>A0AA40ZVX6</accession>
<gene>
    <name evidence="2" type="ORF">H6D15_14655</name>
</gene>
<dbReference type="PANTHER" id="PTHR43581">
    <property type="entry name" value="ATP/GTP PHOSPHATASE"/>
    <property type="match status" value="1"/>
</dbReference>
<reference evidence="2 3" key="1">
    <citation type="journal article" date="2021" name="Sci. Rep.">
        <title>The distribution of antibiotic resistance genes in chicken gut microbiota commensals.</title>
        <authorList>
            <person name="Juricova H."/>
            <person name="Matiasovicova J."/>
            <person name="Kubasova T."/>
            <person name="Cejkova D."/>
            <person name="Rychlik I."/>
        </authorList>
    </citation>
    <scope>NUCLEOTIDE SEQUENCE [LARGE SCALE GENOMIC DNA]</scope>
    <source>
        <strain evidence="2 3">An421</strain>
    </source>
</reference>
<dbReference type="PANTHER" id="PTHR43581:SF2">
    <property type="entry name" value="EXCINUCLEASE ATPASE SUBUNIT"/>
    <property type="match status" value="1"/>
</dbReference>
<organism evidence="2 3">
    <name type="scientific">Caecibacteroides pullorum</name>
    <dbReference type="NCBI Taxonomy" id="2725562"/>
    <lineage>
        <taxon>Bacteria</taxon>
        <taxon>Pseudomonadati</taxon>
        <taxon>Bacteroidota</taxon>
        <taxon>Bacteroidia</taxon>
        <taxon>Bacteroidales</taxon>
        <taxon>Bacteroidaceae</taxon>
        <taxon>Caecibacteroides</taxon>
    </lineage>
</organism>
<dbReference type="InterPro" id="IPR051396">
    <property type="entry name" value="Bact_Antivir_Def_Nuclease"/>
</dbReference>
<dbReference type="InterPro" id="IPR027417">
    <property type="entry name" value="P-loop_NTPase"/>
</dbReference>
<keyword evidence="3" id="KW-1185">Reference proteome</keyword>
<dbReference type="RefSeq" id="WP_075316719.1">
    <property type="nucleotide sequence ID" value="NZ_JAAZTS010000043.1"/>
</dbReference>
<protein>
    <submittedName>
        <fullName evidence="2">AAA family ATPase</fullName>
    </submittedName>
</protein>
<dbReference type="GO" id="GO:0016887">
    <property type="term" value="F:ATP hydrolysis activity"/>
    <property type="evidence" value="ECO:0007669"/>
    <property type="project" value="InterPro"/>
</dbReference>
<dbReference type="Proteomes" id="UP000698924">
    <property type="component" value="Unassembled WGS sequence"/>
</dbReference>
<sequence length="450" mass="52098">MSTYRFILRDYHAIQDADIVIDGITVLSGINGCGKSTLSRWLYYVIKGTAEFENNLLHEYVDKLTAWVDRMVFVCKDIERIRKTGIAFQDSARGKLYEIQEQLRGTGAYSRKQVDVARDLFLQALSIVTDTLEENLDEEMSEVRKERVMRYLNMKAEGKTIRQTITDFTEQASRWMDRLTTTLYNDMEQREVSTFFRMLDRQFGLREDWPSNIQLEEDGVGIIDGHLSNLYNLRNAIYVDTPMSVTSDFTNNRFWNALREMMTEENKSNESTEVKKLLLRIKKLLDGQAVLEKDDTSFRSPSLNYVSSDQQIHIRLTEVATGFKTFSYLQRLLENGYLNEETLLMIDEPEAHLHPQWIVEFARMLVLLHKVLGLKIMVASHNPDMVSAIHDIANKEGILDHTCFYVARQSDTNRHAFSYEALGHEIGEIFESFNIAIDRIREYGAAGVSE</sequence>
<evidence type="ECO:0000313" key="2">
    <source>
        <dbReference type="EMBL" id="MBM6858819.1"/>
    </source>
</evidence>